<evidence type="ECO:0000313" key="3">
    <source>
        <dbReference type="Proteomes" id="UP000712281"/>
    </source>
</evidence>
<dbReference type="EMBL" id="QGKW02001911">
    <property type="protein sequence ID" value="KAF2566538.1"/>
    <property type="molecule type" value="Genomic_DNA"/>
</dbReference>
<feature type="compositionally biased region" description="Basic and acidic residues" evidence="1">
    <location>
        <begin position="102"/>
        <end position="115"/>
    </location>
</feature>
<reference evidence="2" key="1">
    <citation type="submission" date="2019-12" db="EMBL/GenBank/DDBJ databases">
        <title>Genome sequencing and annotation of Brassica cretica.</title>
        <authorList>
            <person name="Studholme D.J."/>
            <person name="Sarris P.F."/>
        </authorList>
    </citation>
    <scope>NUCLEOTIDE SEQUENCE</scope>
    <source>
        <strain evidence="2">PFS-001/15</strain>
        <tissue evidence="2">Leaf</tissue>
    </source>
</reference>
<sequence length="196" mass="21780">MACVADESQIEIDIHGRHVEAPSRYVYSVASSPSSCNVAVGSHSLMSKKVKARKLPMVERFEVESSGGVSDNGDCCHRDDYKLLRPEIVRVYCRRRKRSPRESGDAESLKLDERNQKRRRIGEDSSGLRSGLRGCSGDKQNGASRRKGSSVKNQDKVSIASGSTRRWLRLSYDGVDHKSFVGLQCKASVKLDTCPF</sequence>
<dbReference type="AlphaFoldDB" id="A0A8S9IAA1"/>
<protein>
    <submittedName>
        <fullName evidence="2">Uncharacterized protein</fullName>
    </submittedName>
</protein>
<evidence type="ECO:0000313" key="2">
    <source>
        <dbReference type="EMBL" id="KAF2566538.1"/>
    </source>
</evidence>
<comment type="caution">
    <text evidence="2">The sequence shown here is derived from an EMBL/GenBank/DDBJ whole genome shotgun (WGS) entry which is preliminary data.</text>
</comment>
<accession>A0A8S9IAA1</accession>
<gene>
    <name evidence="2" type="ORF">F2Q68_00027783</name>
</gene>
<evidence type="ECO:0000256" key="1">
    <source>
        <dbReference type="SAM" id="MobiDB-lite"/>
    </source>
</evidence>
<feature type="region of interest" description="Disordered" evidence="1">
    <location>
        <begin position="102"/>
        <end position="156"/>
    </location>
</feature>
<proteinExistence type="predicted"/>
<feature type="compositionally biased region" description="Low complexity" evidence="1">
    <location>
        <begin position="125"/>
        <end position="137"/>
    </location>
</feature>
<organism evidence="2 3">
    <name type="scientific">Brassica cretica</name>
    <name type="common">Mustard</name>
    <dbReference type="NCBI Taxonomy" id="69181"/>
    <lineage>
        <taxon>Eukaryota</taxon>
        <taxon>Viridiplantae</taxon>
        <taxon>Streptophyta</taxon>
        <taxon>Embryophyta</taxon>
        <taxon>Tracheophyta</taxon>
        <taxon>Spermatophyta</taxon>
        <taxon>Magnoliopsida</taxon>
        <taxon>eudicotyledons</taxon>
        <taxon>Gunneridae</taxon>
        <taxon>Pentapetalae</taxon>
        <taxon>rosids</taxon>
        <taxon>malvids</taxon>
        <taxon>Brassicales</taxon>
        <taxon>Brassicaceae</taxon>
        <taxon>Brassiceae</taxon>
        <taxon>Brassica</taxon>
    </lineage>
</organism>
<name>A0A8S9IAA1_BRACR</name>
<dbReference type="Proteomes" id="UP000712281">
    <property type="component" value="Unassembled WGS sequence"/>
</dbReference>